<comment type="cofactor">
    <cofactor evidence="1">
        <name>heme</name>
        <dbReference type="ChEBI" id="CHEBI:30413"/>
    </cofactor>
</comment>
<organism evidence="15 16">
    <name type="scientific">Rhodofomes roseus</name>
    <dbReference type="NCBI Taxonomy" id="34475"/>
    <lineage>
        <taxon>Eukaryota</taxon>
        <taxon>Fungi</taxon>
        <taxon>Dikarya</taxon>
        <taxon>Basidiomycota</taxon>
        <taxon>Agaricomycotina</taxon>
        <taxon>Agaricomycetes</taxon>
        <taxon>Polyporales</taxon>
        <taxon>Rhodofomes</taxon>
    </lineage>
</organism>
<dbReference type="Proteomes" id="UP000814176">
    <property type="component" value="Unassembled WGS sequence"/>
</dbReference>
<proteinExistence type="inferred from homology"/>
<evidence type="ECO:0000256" key="4">
    <source>
        <dbReference type="ARBA" id="ARBA00010617"/>
    </source>
</evidence>
<dbReference type="PROSITE" id="PS00086">
    <property type="entry name" value="CYTOCHROME_P450"/>
    <property type="match status" value="1"/>
</dbReference>
<dbReference type="PANTHER" id="PTHR46300">
    <property type="entry name" value="P450, PUTATIVE (EUROFUNG)-RELATED-RELATED"/>
    <property type="match status" value="1"/>
</dbReference>
<comment type="subcellular location">
    <subcellularLocation>
        <location evidence="2">Membrane</location>
        <topology evidence="2">Single-pass membrane protein</topology>
    </subcellularLocation>
</comment>
<keyword evidence="9 13" id="KW-0560">Oxidoreductase</keyword>
<keyword evidence="16" id="KW-1185">Reference proteome</keyword>
<name>A0ABQ8KP90_9APHY</name>
<keyword evidence="8 14" id="KW-1133">Transmembrane helix</keyword>
<dbReference type="Pfam" id="PF00067">
    <property type="entry name" value="p450"/>
    <property type="match status" value="1"/>
</dbReference>
<comment type="caution">
    <text evidence="15">The sequence shown here is derived from an EMBL/GenBank/DDBJ whole genome shotgun (WGS) entry which is preliminary data.</text>
</comment>
<comment type="similarity">
    <text evidence="4 13">Belongs to the cytochrome P450 family.</text>
</comment>
<evidence type="ECO:0000256" key="12">
    <source>
        <dbReference type="ARBA" id="ARBA00023136"/>
    </source>
</evidence>
<evidence type="ECO:0000256" key="9">
    <source>
        <dbReference type="ARBA" id="ARBA00023002"/>
    </source>
</evidence>
<gene>
    <name evidence="15" type="ORF">C8Q71DRAFT_830684</name>
</gene>
<evidence type="ECO:0000256" key="6">
    <source>
        <dbReference type="ARBA" id="ARBA00022692"/>
    </source>
</evidence>
<evidence type="ECO:0000256" key="10">
    <source>
        <dbReference type="ARBA" id="ARBA00023004"/>
    </source>
</evidence>
<dbReference type="SUPFAM" id="SSF48264">
    <property type="entry name" value="Cytochrome P450"/>
    <property type="match status" value="1"/>
</dbReference>
<dbReference type="CDD" id="cd11065">
    <property type="entry name" value="CYP64-like"/>
    <property type="match status" value="1"/>
</dbReference>
<keyword evidence="10 13" id="KW-0408">Iron</keyword>
<dbReference type="PANTHER" id="PTHR46300:SF7">
    <property type="entry name" value="P450, PUTATIVE (EUROFUNG)-RELATED"/>
    <property type="match status" value="1"/>
</dbReference>
<keyword evidence="6 14" id="KW-0812">Transmembrane</keyword>
<keyword evidence="7 13" id="KW-0479">Metal-binding</keyword>
<sequence length="520" mass="58574">MSPTTLSSVASFSVIALAAYCLFRSFWENRRTRLLPFPPGPRFIPLLGNVHQLPVDFPYLQFRKWGQMFGDVFFLKVFRRPTLVINSVHVAKELLAHRGAKYSDRFPSHLITVMGLEVSTPFIGYGDTWRRHRKLMQVGFGDQGALARLRPVQQREIVGLLSRLSQDPDAFDSHIKHFATALTVSVAYGKTEDETIFRYAETILHTVVTVLAARTAVLLDLLPFSKYVPSWVLCGLFSAGLLKTRPLVIHFMDSAYEDARTAAALGKDKASFVAIATEAQTLKSDTNSDSDIKNALLSGFPTKITVQFLITLNTFLVQMVAHQDVYAKAQRSIDEVVGKERLPDLSDRDSLPYVDAILKEVYRLVINPPLPMSIPRRLMDDDEYRGYHIPKGTSVIANIWQMGRDSRYYKDPDTFNPDRFIDPTPGFLVEPDPRGYVFSFGRRMCPGQRFGDDTIWWTIASIIATFNVKKALDADGKEITPSLTVLPGLTSHVQQFPCSIQPRAQQALELIAETAIRLLE</sequence>
<dbReference type="InterPro" id="IPR036396">
    <property type="entry name" value="Cyt_P450_sf"/>
</dbReference>
<evidence type="ECO:0000313" key="16">
    <source>
        <dbReference type="Proteomes" id="UP000814176"/>
    </source>
</evidence>
<evidence type="ECO:0000256" key="14">
    <source>
        <dbReference type="SAM" id="Phobius"/>
    </source>
</evidence>
<dbReference type="RefSeq" id="XP_047781658.1">
    <property type="nucleotide sequence ID" value="XM_047926358.1"/>
</dbReference>
<reference evidence="15 16" key="1">
    <citation type="journal article" date="2021" name="Environ. Microbiol.">
        <title>Gene family expansions and transcriptome signatures uncover fungal adaptations to wood decay.</title>
        <authorList>
            <person name="Hage H."/>
            <person name="Miyauchi S."/>
            <person name="Viragh M."/>
            <person name="Drula E."/>
            <person name="Min B."/>
            <person name="Chaduli D."/>
            <person name="Navarro D."/>
            <person name="Favel A."/>
            <person name="Norest M."/>
            <person name="Lesage-Meessen L."/>
            <person name="Balint B."/>
            <person name="Merenyi Z."/>
            <person name="de Eugenio L."/>
            <person name="Morin E."/>
            <person name="Martinez A.T."/>
            <person name="Baldrian P."/>
            <person name="Stursova M."/>
            <person name="Martinez M.J."/>
            <person name="Novotny C."/>
            <person name="Magnuson J.K."/>
            <person name="Spatafora J.W."/>
            <person name="Maurice S."/>
            <person name="Pangilinan J."/>
            <person name="Andreopoulos W."/>
            <person name="LaButti K."/>
            <person name="Hundley H."/>
            <person name="Na H."/>
            <person name="Kuo A."/>
            <person name="Barry K."/>
            <person name="Lipzen A."/>
            <person name="Henrissat B."/>
            <person name="Riley R."/>
            <person name="Ahrendt S."/>
            <person name="Nagy L.G."/>
            <person name="Grigoriev I.V."/>
            <person name="Martin F."/>
            <person name="Rosso M.N."/>
        </authorList>
    </citation>
    <scope>NUCLEOTIDE SEQUENCE [LARGE SCALE GENOMIC DNA]</scope>
    <source>
        <strain evidence="15 16">CIRM-BRFM 1785</strain>
    </source>
</reference>
<evidence type="ECO:0000256" key="7">
    <source>
        <dbReference type="ARBA" id="ARBA00022723"/>
    </source>
</evidence>
<evidence type="ECO:0000256" key="1">
    <source>
        <dbReference type="ARBA" id="ARBA00001971"/>
    </source>
</evidence>
<dbReference type="PRINTS" id="PR00463">
    <property type="entry name" value="EP450I"/>
</dbReference>
<keyword evidence="5 13" id="KW-0349">Heme</keyword>
<keyword evidence="12 14" id="KW-0472">Membrane</keyword>
<dbReference type="InterPro" id="IPR002401">
    <property type="entry name" value="Cyt_P450_E_grp-I"/>
</dbReference>
<dbReference type="EMBL" id="JADCUA010000005">
    <property type="protein sequence ID" value="KAH9840008.1"/>
    <property type="molecule type" value="Genomic_DNA"/>
</dbReference>
<evidence type="ECO:0000256" key="8">
    <source>
        <dbReference type="ARBA" id="ARBA00022989"/>
    </source>
</evidence>
<evidence type="ECO:0000256" key="2">
    <source>
        <dbReference type="ARBA" id="ARBA00004167"/>
    </source>
</evidence>
<dbReference type="InterPro" id="IPR017972">
    <property type="entry name" value="Cyt_P450_CS"/>
</dbReference>
<evidence type="ECO:0000256" key="3">
    <source>
        <dbReference type="ARBA" id="ARBA00005179"/>
    </source>
</evidence>
<evidence type="ECO:0000313" key="15">
    <source>
        <dbReference type="EMBL" id="KAH9840008.1"/>
    </source>
</evidence>
<dbReference type="Gene3D" id="1.10.630.10">
    <property type="entry name" value="Cytochrome P450"/>
    <property type="match status" value="1"/>
</dbReference>
<keyword evidence="11 13" id="KW-0503">Monooxygenase</keyword>
<evidence type="ECO:0000256" key="11">
    <source>
        <dbReference type="ARBA" id="ARBA00023033"/>
    </source>
</evidence>
<dbReference type="InterPro" id="IPR050364">
    <property type="entry name" value="Cytochrome_P450_fung"/>
</dbReference>
<dbReference type="GeneID" id="72007090"/>
<feature type="transmembrane region" description="Helical" evidence="14">
    <location>
        <begin position="6"/>
        <end position="23"/>
    </location>
</feature>
<dbReference type="InterPro" id="IPR001128">
    <property type="entry name" value="Cyt_P450"/>
</dbReference>
<evidence type="ECO:0000256" key="13">
    <source>
        <dbReference type="RuleBase" id="RU000461"/>
    </source>
</evidence>
<protein>
    <submittedName>
        <fullName evidence="15">Cytochrome P450</fullName>
    </submittedName>
</protein>
<evidence type="ECO:0000256" key="5">
    <source>
        <dbReference type="ARBA" id="ARBA00022617"/>
    </source>
</evidence>
<comment type="pathway">
    <text evidence="3">Secondary metabolite biosynthesis.</text>
</comment>
<accession>A0ABQ8KP90</accession>